<dbReference type="AlphaFoldDB" id="C6SXF7"/>
<keyword evidence="1" id="KW-1133">Transmembrane helix</keyword>
<proteinExistence type="evidence at transcript level"/>
<evidence type="ECO:0000256" key="1">
    <source>
        <dbReference type="SAM" id="Phobius"/>
    </source>
</evidence>
<keyword evidence="1" id="KW-0812">Transmembrane</keyword>
<accession>C6SXF7</accession>
<keyword evidence="1" id="KW-0472">Membrane</keyword>
<dbReference type="EMBL" id="BT089851">
    <property type="protein sequence ID" value="ACU13930.1"/>
    <property type="molecule type" value="mRNA"/>
</dbReference>
<evidence type="ECO:0000313" key="2">
    <source>
        <dbReference type="EMBL" id="ACU13930.1"/>
    </source>
</evidence>
<organism evidence="2">
    <name type="scientific">Glycine max</name>
    <name type="common">Soybean</name>
    <name type="synonym">Glycine hispida</name>
    <dbReference type="NCBI Taxonomy" id="3847"/>
    <lineage>
        <taxon>Eukaryota</taxon>
        <taxon>Viridiplantae</taxon>
        <taxon>Streptophyta</taxon>
        <taxon>Embryophyta</taxon>
        <taxon>Tracheophyta</taxon>
        <taxon>Spermatophyta</taxon>
        <taxon>Magnoliopsida</taxon>
        <taxon>eudicotyledons</taxon>
        <taxon>Gunneridae</taxon>
        <taxon>Pentapetalae</taxon>
        <taxon>rosids</taxon>
        <taxon>fabids</taxon>
        <taxon>Fabales</taxon>
        <taxon>Fabaceae</taxon>
        <taxon>Papilionoideae</taxon>
        <taxon>50 kb inversion clade</taxon>
        <taxon>NPAAA clade</taxon>
        <taxon>indigoferoid/millettioid clade</taxon>
        <taxon>Phaseoleae</taxon>
        <taxon>Glycine</taxon>
        <taxon>Glycine subgen. Soja</taxon>
    </lineage>
</organism>
<sequence>MKHWKRPCFSLKLYVFLVLVFDLLFSLCLSPLLLLILSNFRRERKKERREKPKQQNLRVRKLLGW</sequence>
<protein>
    <submittedName>
        <fullName evidence="2">Uncharacterized protein</fullName>
    </submittedName>
</protein>
<feature type="transmembrane region" description="Helical" evidence="1">
    <location>
        <begin position="13"/>
        <end position="40"/>
    </location>
</feature>
<name>C6SXF7_SOYBN</name>
<reference evidence="2" key="1">
    <citation type="submission" date="2009-08" db="EMBL/GenBank/DDBJ databases">
        <authorList>
            <person name="Cheung F."/>
            <person name="Xiao Y."/>
            <person name="Chan A."/>
            <person name="Moskal W."/>
            <person name="Town C.D."/>
        </authorList>
    </citation>
    <scope>NUCLEOTIDE SEQUENCE</scope>
</reference>